<feature type="compositionally biased region" description="Polar residues" evidence="5">
    <location>
        <begin position="225"/>
        <end position="240"/>
    </location>
</feature>
<feature type="region of interest" description="Disordered" evidence="5">
    <location>
        <begin position="782"/>
        <end position="840"/>
    </location>
</feature>
<feature type="region of interest" description="Disordered" evidence="5">
    <location>
        <begin position="110"/>
        <end position="158"/>
    </location>
</feature>
<evidence type="ECO:0000256" key="1">
    <source>
        <dbReference type="ARBA" id="ARBA00009574"/>
    </source>
</evidence>
<keyword evidence="7" id="KW-1185">Reference proteome</keyword>
<feature type="compositionally biased region" description="Polar residues" evidence="5">
    <location>
        <begin position="136"/>
        <end position="156"/>
    </location>
</feature>
<feature type="compositionally biased region" description="Polar residues" evidence="5">
    <location>
        <begin position="36"/>
        <end position="46"/>
    </location>
</feature>
<feature type="coiled-coil region" evidence="4">
    <location>
        <begin position="532"/>
        <end position="559"/>
    </location>
</feature>
<feature type="compositionally biased region" description="Polar residues" evidence="5">
    <location>
        <begin position="881"/>
        <end position="893"/>
    </location>
</feature>
<reference evidence="7" key="1">
    <citation type="submission" date="2024-04" db="EMBL/GenBank/DDBJ databases">
        <authorList>
            <person name="Shaw F."/>
            <person name="Minotto A."/>
        </authorList>
    </citation>
    <scope>NUCLEOTIDE SEQUENCE [LARGE SCALE GENOMIC DNA]</scope>
</reference>
<proteinExistence type="inferred from homology"/>
<feature type="compositionally biased region" description="Polar residues" evidence="5">
    <location>
        <begin position="72"/>
        <end position="82"/>
    </location>
</feature>
<feature type="region of interest" description="Disordered" evidence="5">
    <location>
        <begin position="196"/>
        <end position="280"/>
    </location>
</feature>
<dbReference type="InterPro" id="IPR018791">
    <property type="entry name" value="UV_resistance/autophagy_Atg14"/>
</dbReference>
<keyword evidence="3 4" id="KW-0175">Coiled coil</keyword>
<feature type="region of interest" description="Disordered" evidence="5">
    <location>
        <begin position="36"/>
        <end position="98"/>
    </location>
</feature>
<name>A0ABP1CM50_9APHY</name>
<feature type="compositionally biased region" description="Polar residues" evidence="5">
    <location>
        <begin position="952"/>
        <end position="964"/>
    </location>
</feature>
<dbReference type="PANTHER" id="PTHR15157:SF5">
    <property type="entry name" value="UV RADIATION RESISTANCE-ASSOCIATED GENE PROTEIN"/>
    <property type="match status" value="1"/>
</dbReference>
<dbReference type="Pfam" id="PF10186">
    <property type="entry name" value="ATG14"/>
    <property type="match status" value="1"/>
</dbReference>
<evidence type="ECO:0000256" key="3">
    <source>
        <dbReference type="ARBA" id="ARBA00023054"/>
    </source>
</evidence>
<dbReference type="PANTHER" id="PTHR15157">
    <property type="entry name" value="UV RADIATION RESISTANCE-ASSOCIATED GENE PROTEIN"/>
    <property type="match status" value="1"/>
</dbReference>
<evidence type="ECO:0000313" key="7">
    <source>
        <dbReference type="Proteomes" id="UP001497453"/>
    </source>
</evidence>
<feature type="region of interest" description="Disordered" evidence="5">
    <location>
        <begin position="852"/>
        <end position="964"/>
    </location>
</feature>
<organism evidence="6 7">
    <name type="scientific">Somion occarium</name>
    <dbReference type="NCBI Taxonomy" id="3059160"/>
    <lineage>
        <taxon>Eukaryota</taxon>
        <taxon>Fungi</taxon>
        <taxon>Dikarya</taxon>
        <taxon>Basidiomycota</taxon>
        <taxon>Agaricomycotina</taxon>
        <taxon>Agaricomycetes</taxon>
        <taxon>Polyporales</taxon>
        <taxon>Cerrenaceae</taxon>
        <taxon>Somion</taxon>
    </lineage>
</organism>
<accession>A0ABP1CM50</accession>
<feature type="compositionally biased region" description="Low complexity" evidence="5">
    <location>
        <begin position="196"/>
        <end position="219"/>
    </location>
</feature>
<feature type="region of interest" description="Disordered" evidence="5">
    <location>
        <begin position="443"/>
        <end position="474"/>
    </location>
</feature>
<evidence type="ECO:0000256" key="5">
    <source>
        <dbReference type="SAM" id="MobiDB-lite"/>
    </source>
</evidence>
<evidence type="ECO:0000256" key="2">
    <source>
        <dbReference type="ARBA" id="ARBA00013807"/>
    </source>
</evidence>
<dbReference type="Proteomes" id="UP001497453">
    <property type="component" value="Chromosome 1"/>
</dbReference>
<sequence>MHDTCKRRIRHITSVQIRNLTPFPVRDTIASALAQPSEQPQFSSHGRLSDDLDVTVGRKRGRRISSTSTSSLRNANSDNEGTPSEPRRRLGSIGGKAVSPRAQSYISTSVSITATSSGRRKSVSIAPPVTRPPLRQRTSSSASTIAGPSQPYSDTSEPVAPIILPSLLRDASQRGLEDVLKSRLVETYITVTIPRSQPSDLSDASPSSGSATSSRARTANGLSKGHTQTASMSSPRTRSATIAHVKSTVHSKSMSVSAVPPGSDARRLSTSRMQELHPSVSKRTITYSDTCGPDYCSPIHRPSTNPSFSIDVRNELASSDADLSGGRLRVEVWGKLPKAYQGAGRNNGKGKAVDYPDGEYVKEWKVLDSWAFDLDELTPLPMDYTSHTSHLPANTLLMTLSPPDRTFYLPRSRLSRTPSPSIGYTSDPEVDIRKVKDNVDDSPVGLGITFPNEHREDETDDTLPSPNGWSTTRKARRRTAGWQDLLKLVTVQSAIQDTKASLEAVVCEIDQLVTHDAVGILTREVSQRRTYVRELESEKASVQDESQNLRNKIDLRREELRIRRQTLLEAHAALAEAVDEEQDRESEIFEERAQLSSLRSELPPHRSSLISTLSFIYPIELISPPDLLFAILDTPLPIPIAPTDPAPPLSLPNHKDITEDVIATALGYAAQALQLLAAYMNVGLTYPVTCIGSRSLIRDGISAMVGPRMFPLFSKGVDTYRFEYGVFLLNKDIELLMAARDLRALDMRHTLPNLKNLLLTMSDGVPPLRRTPLVTTDTESILRSPTLTATSLSSAPTIVETSPTPPTDQSQNDTVVTPKMTSETCTPTTSAPSTLSRKSRTFLDLAPLAGLLRGRHPSSSRTPSSSEQAQSSGNDTDIDAGSSQMPDSQNSNGTIITRTQDDEDDRRTIRGGGVEANANTMEGKEIESTSNHSNGSATSALANAAAEKVASEQVQPVLSQSSVG</sequence>
<protein>
    <recommendedName>
        <fullName evidence="2">Autophagy-related protein 14</fullName>
    </recommendedName>
</protein>
<feature type="compositionally biased region" description="Polar residues" evidence="5">
    <location>
        <begin position="462"/>
        <end position="472"/>
    </location>
</feature>
<feature type="compositionally biased region" description="Low complexity" evidence="5">
    <location>
        <begin position="933"/>
        <end position="946"/>
    </location>
</feature>
<feature type="compositionally biased region" description="Polar residues" evidence="5">
    <location>
        <begin position="799"/>
        <end position="836"/>
    </location>
</feature>
<gene>
    <name evidence="6" type="ORF">GFSPODELE1_LOCUS1330</name>
</gene>
<evidence type="ECO:0000313" key="6">
    <source>
        <dbReference type="EMBL" id="CAL1696770.1"/>
    </source>
</evidence>
<feature type="compositionally biased region" description="Low complexity" evidence="5">
    <location>
        <begin position="784"/>
        <end position="797"/>
    </location>
</feature>
<feature type="compositionally biased region" description="Low complexity" evidence="5">
    <location>
        <begin position="859"/>
        <end position="872"/>
    </location>
</feature>
<dbReference type="EMBL" id="OZ037944">
    <property type="protein sequence ID" value="CAL1696770.1"/>
    <property type="molecule type" value="Genomic_DNA"/>
</dbReference>
<evidence type="ECO:0000256" key="4">
    <source>
        <dbReference type="SAM" id="Coils"/>
    </source>
</evidence>
<comment type="similarity">
    <text evidence="1">Belongs to the ATG14 family.</text>
</comment>